<dbReference type="OrthoDB" id="9806430at2"/>
<name>A0A174W3D7_9CLOT</name>
<dbReference type="InterPro" id="IPR000312">
    <property type="entry name" value="Glycosyl_Trfase_fam3"/>
</dbReference>
<comment type="similarity">
    <text evidence="8">In the C-terminal section; belongs to the anthranilate phosphoribosyltransferase family.</text>
</comment>
<feature type="binding site" evidence="9">
    <location>
        <position position="228"/>
    </location>
    <ligand>
        <name>Mg(2+)</name>
        <dbReference type="ChEBI" id="CHEBI:18420"/>
        <label>1</label>
    </ligand>
</feature>
<keyword evidence="9" id="KW-0460">Magnesium</keyword>
<evidence type="ECO:0000256" key="8">
    <source>
        <dbReference type="ARBA" id="ARBA00061188"/>
    </source>
</evidence>
<evidence type="ECO:0000256" key="9">
    <source>
        <dbReference type="HAMAP-Rule" id="MF_00211"/>
    </source>
</evidence>
<keyword evidence="4 9" id="KW-0808">Transferase</keyword>
<evidence type="ECO:0000259" key="11">
    <source>
        <dbReference type="Pfam" id="PF02885"/>
    </source>
</evidence>
<comment type="pathway">
    <text evidence="1 9">Amino-acid biosynthesis; L-tryptophan biosynthesis; L-tryptophan from chorismate: step 2/5.</text>
</comment>
<comment type="function">
    <text evidence="9">Catalyzes the transfer of the phosphoribosyl group of 5-phosphorylribose-1-pyrophosphate (PRPP) to anthranilate to yield N-(5'-phosphoribosyl)-anthranilate (PRA).</text>
</comment>
<dbReference type="PANTHER" id="PTHR43285:SF2">
    <property type="entry name" value="ANTHRANILATE PHOSPHORIBOSYLTRANSFERASE"/>
    <property type="match status" value="1"/>
</dbReference>
<dbReference type="GO" id="GO:0005829">
    <property type="term" value="C:cytosol"/>
    <property type="evidence" value="ECO:0007669"/>
    <property type="project" value="TreeGrafter"/>
</dbReference>
<feature type="domain" description="Glycosyl transferase family 3 N-terminal" evidence="11">
    <location>
        <begin position="5"/>
        <end position="64"/>
    </location>
</feature>
<proteinExistence type="inferred from homology"/>
<evidence type="ECO:0000256" key="3">
    <source>
        <dbReference type="ARBA" id="ARBA00022676"/>
    </source>
</evidence>
<dbReference type="FunFam" id="3.40.1030.10:FF:000002">
    <property type="entry name" value="Anthranilate phosphoribosyltransferase"/>
    <property type="match status" value="1"/>
</dbReference>
<dbReference type="GeneID" id="42775956"/>
<feature type="binding site" evidence="9">
    <location>
        <position position="90"/>
    </location>
    <ligand>
        <name>5-phospho-alpha-D-ribose 1-diphosphate</name>
        <dbReference type="ChEBI" id="CHEBI:58017"/>
    </ligand>
</feature>
<feature type="binding site" evidence="9">
    <location>
        <position position="168"/>
    </location>
    <ligand>
        <name>anthranilate</name>
        <dbReference type="ChEBI" id="CHEBI:16567"/>
        <label>2</label>
    </ligand>
</feature>
<dbReference type="InterPro" id="IPR017459">
    <property type="entry name" value="Glycosyl_Trfase_fam3_N_dom"/>
</dbReference>
<dbReference type="GO" id="GO:0004048">
    <property type="term" value="F:anthranilate phosphoribosyltransferase activity"/>
    <property type="evidence" value="ECO:0007669"/>
    <property type="project" value="UniProtKB-UniRule"/>
</dbReference>
<dbReference type="Proteomes" id="UP000092714">
    <property type="component" value="Unassembled WGS sequence"/>
</dbReference>
<feature type="binding site" evidence="9">
    <location>
        <position position="228"/>
    </location>
    <ligand>
        <name>Mg(2+)</name>
        <dbReference type="ChEBI" id="CHEBI:18420"/>
        <label>2</label>
    </ligand>
</feature>
<dbReference type="EC" id="2.4.2.18" evidence="9"/>
<keyword evidence="13" id="KW-1185">Reference proteome</keyword>
<dbReference type="PANTHER" id="PTHR43285">
    <property type="entry name" value="ANTHRANILATE PHOSPHORIBOSYLTRANSFERASE"/>
    <property type="match status" value="1"/>
</dbReference>
<dbReference type="RefSeq" id="WP_027098129.1">
    <property type="nucleotide sequence ID" value="NZ_CABHIH010000002.1"/>
</dbReference>
<dbReference type="AlphaFoldDB" id="A0A174W3D7"/>
<reference evidence="12 13" key="1">
    <citation type="submission" date="2016-06" db="EMBL/GenBank/DDBJ databases">
        <authorList>
            <person name="Kjaerup R.B."/>
            <person name="Dalgaard T.S."/>
            <person name="Juul-Madsen H.R."/>
        </authorList>
    </citation>
    <scope>NUCLEOTIDE SEQUENCE [LARGE SCALE GENOMIC DNA]</scope>
    <source>
        <strain evidence="12 13">373-A1</strain>
    </source>
</reference>
<keyword evidence="2 9" id="KW-0028">Amino-acid biosynthesis</keyword>
<feature type="binding site" evidence="9">
    <location>
        <begin position="92"/>
        <end position="95"/>
    </location>
    <ligand>
        <name>5-phospho-alpha-D-ribose 1-diphosphate</name>
        <dbReference type="ChEBI" id="CHEBI:58017"/>
    </ligand>
</feature>
<evidence type="ECO:0000256" key="7">
    <source>
        <dbReference type="ARBA" id="ARBA00052328"/>
    </source>
</evidence>
<dbReference type="SUPFAM" id="SSF52418">
    <property type="entry name" value="Nucleoside phosphorylase/phosphoribosyltransferase catalytic domain"/>
    <property type="match status" value="1"/>
</dbReference>
<evidence type="ECO:0000256" key="4">
    <source>
        <dbReference type="ARBA" id="ARBA00022679"/>
    </source>
</evidence>
<dbReference type="InterPro" id="IPR036320">
    <property type="entry name" value="Glycosyl_Trfase_fam3_N_dom_sf"/>
</dbReference>
<feature type="binding site" evidence="9">
    <location>
        <position position="82"/>
    </location>
    <ligand>
        <name>anthranilate</name>
        <dbReference type="ChEBI" id="CHEBI:16567"/>
        <label>1</label>
    </ligand>
</feature>
<dbReference type="InterPro" id="IPR005940">
    <property type="entry name" value="Anthranilate_Pribosyl_Tfrase"/>
</dbReference>
<dbReference type="Pfam" id="PF00591">
    <property type="entry name" value="Glycos_transf_3"/>
    <property type="match status" value="1"/>
</dbReference>
<dbReference type="EMBL" id="MAPZ01000019">
    <property type="protein sequence ID" value="OBY10464.1"/>
    <property type="molecule type" value="Genomic_DNA"/>
</dbReference>
<dbReference type="Gene3D" id="1.20.970.10">
    <property type="entry name" value="Transferase, Pyrimidine Nucleoside Phosphorylase, Chain C"/>
    <property type="match status" value="1"/>
</dbReference>
<dbReference type="Gene3D" id="3.40.1030.10">
    <property type="entry name" value="Nucleoside phosphorylase/phosphoribosyltransferase catalytic domain"/>
    <property type="match status" value="1"/>
</dbReference>
<keyword evidence="9" id="KW-0479">Metal-binding</keyword>
<comment type="caution">
    <text evidence="9">Lacks conserved residue(s) required for the propagation of feature annotation.</text>
</comment>
<feature type="binding site" evidence="9">
    <location>
        <position position="82"/>
    </location>
    <ligand>
        <name>5-phospho-alpha-D-ribose 1-diphosphate</name>
        <dbReference type="ChEBI" id="CHEBI:58017"/>
    </ligand>
</feature>
<organism evidence="12 13">
    <name type="scientific">Clostridium paraputrificum</name>
    <dbReference type="NCBI Taxonomy" id="29363"/>
    <lineage>
        <taxon>Bacteria</taxon>
        <taxon>Bacillati</taxon>
        <taxon>Bacillota</taxon>
        <taxon>Clostridia</taxon>
        <taxon>Eubacteriales</taxon>
        <taxon>Clostridiaceae</taxon>
        <taxon>Clostridium</taxon>
    </lineage>
</organism>
<dbReference type="GO" id="GO:0000287">
    <property type="term" value="F:magnesium ion binding"/>
    <property type="evidence" value="ECO:0007669"/>
    <property type="project" value="UniProtKB-UniRule"/>
</dbReference>
<evidence type="ECO:0000256" key="6">
    <source>
        <dbReference type="ARBA" id="ARBA00023141"/>
    </source>
</evidence>
<evidence type="ECO:0000256" key="5">
    <source>
        <dbReference type="ARBA" id="ARBA00022822"/>
    </source>
</evidence>
<comment type="cofactor">
    <cofactor evidence="9">
        <name>Mg(2+)</name>
        <dbReference type="ChEBI" id="CHEBI:18420"/>
    </cofactor>
    <text evidence="9">Binds 2 magnesium ions per monomer.</text>
</comment>
<sequence>MKINDAMKKLVMQIDLSEDEVREVMEEIMRGEATSSQKGGFLIGLKVKGETSEELLGAVKALRKETVKVDVEEKENLIDCCGTGGDGANTFNISTAVAIIAASGGVKVAKHGNRAVSSKSGSFDVLKELGIKVDYTKEESKRVIEDKGMAFLLAPSYNKGMKNVAKERLELGTRTLFNMVGPLLNPAPLTGQLMGVYDGNLIETVGDVLLNLGLERAMVVHGDDGLDEITTTTTTTVCEVKNGKLYKYILNPSDYGIELCKPEALVGGTPNDNAKIIVDILKGKGGPKRDIVVLNTGAALYVAKVVDSLKDGIKLARDLIYSGKAYDKYLELRSA</sequence>
<evidence type="ECO:0000256" key="2">
    <source>
        <dbReference type="ARBA" id="ARBA00022605"/>
    </source>
</evidence>
<keyword evidence="5 9" id="KW-0822">Tryptophan biosynthesis</keyword>
<feature type="domain" description="Glycosyl transferase family 3" evidence="10">
    <location>
        <begin position="75"/>
        <end position="326"/>
    </location>
</feature>
<feature type="binding site" evidence="9">
    <location>
        <begin position="110"/>
        <end position="118"/>
    </location>
    <ligand>
        <name>5-phospho-alpha-D-ribose 1-diphosphate</name>
        <dbReference type="ChEBI" id="CHEBI:58017"/>
    </ligand>
</feature>
<comment type="similarity">
    <text evidence="9">Belongs to the anthranilate phosphoribosyltransferase family.</text>
</comment>
<keyword evidence="6 9" id="KW-0057">Aromatic amino acid biosynthesis</keyword>
<accession>A0A174W3D7</accession>
<dbReference type="GO" id="GO:0000162">
    <property type="term" value="P:L-tryptophan biosynthetic process"/>
    <property type="evidence" value="ECO:0007669"/>
    <property type="project" value="UniProtKB-UniRule"/>
</dbReference>
<evidence type="ECO:0000313" key="12">
    <source>
        <dbReference type="EMBL" id="OBY10464.1"/>
    </source>
</evidence>
<keyword evidence="3 9" id="KW-0328">Glycosyltransferase</keyword>
<dbReference type="NCBIfam" id="TIGR01245">
    <property type="entry name" value="trpD"/>
    <property type="match status" value="1"/>
</dbReference>
<protein>
    <recommendedName>
        <fullName evidence="9">Anthranilate phosphoribosyltransferase</fullName>
        <ecNumber evidence="9">2.4.2.18</ecNumber>
    </recommendedName>
</protein>
<comment type="subunit">
    <text evidence="9">Homodimer.</text>
</comment>
<dbReference type="InterPro" id="IPR035902">
    <property type="entry name" value="Nuc_phospho_transferase"/>
</dbReference>
<feature type="binding site" evidence="9">
    <location>
        <begin position="85"/>
        <end position="86"/>
    </location>
    <ligand>
        <name>5-phospho-alpha-D-ribose 1-diphosphate</name>
        <dbReference type="ChEBI" id="CHEBI:58017"/>
    </ligand>
</feature>
<dbReference type="Pfam" id="PF02885">
    <property type="entry name" value="Glycos_trans_3N"/>
    <property type="match status" value="1"/>
</dbReference>
<evidence type="ECO:0000256" key="1">
    <source>
        <dbReference type="ARBA" id="ARBA00004907"/>
    </source>
</evidence>
<dbReference type="eggNOG" id="COG0547">
    <property type="taxonomic scope" value="Bacteria"/>
</dbReference>
<feature type="binding site" evidence="9">
    <location>
        <position position="227"/>
    </location>
    <ligand>
        <name>Mg(2+)</name>
        <dbReference type="ChEBI" id="CHEBI:18420"/>
        <label>2</label>
    </ligand>
</feature>
<comment type="catalytic activity">
    <reaction evidence="7 9">
        <text>N-(5-phospho-beta-D-ribosyl)anthranilate + diphosphate = 5-phospho-alpha-D-ribose 1-diphosphate + anthranilate</text>
        <dbReference type="Rhea" id="RHEA:11768"/>
        <dbReference type="ChEBI" id="CHEBI:16567"/>
        <dbReference type="ChEBI" id="CHEBI:18277"/>
        <dbReference type="ChEBI" id="CHEBI:33019"/>
        <dbReference type="ChEBI" id="CHEBI:58017"/>
        <dbReference type="EC" id="2.4.2.18"/>
    </reaction>
</comment>
<evidence type="ECO:0000313" key="13">
    <source>
        <dbReference type="Proteomes" id="UP000092714"/>
    </source>
</evidence>
<gene>
    <name evidence="9" type="primary">trpD</name>
    <name evidence="12" type="ORF">CP373A1_08075</name>
</gene>
<dbReference type="SUPFAM" id="SSF47648">
    <property type="entry name" value="Nucleoside phosphorylase/phosphoribosyltransferase N-terminal domain"/>
    <property type="match status" value="1"/>
</dbReference>
<evidence type="ECO:0000259" key="10">
    <source>
        <dbReference type="Pfam" id="PF00591"/>
    </source>
</evidence>
<feature type="binding site" evidence="9">
    <location>
        <position position="94"/>
    </location>
    <ligand>
        <name>Mg(2+)</name>
        <dbReference type="ChEBI" id="CHEBI:18420"/>
        <label>1</label>
    </ligand>
</feature>
<feature type="binding site" evidence="9">
    <location>
        <position position="122"/>
    </location>
    <ligand>
        <name>5-phospho-alpha-D-ribose 1-diphosphate</name>
        <dbReference type="ChEBI" id="CHEBI:58017"/>
    </ligand>
</feature>
<feature type="binding site" evidence="9">
    <location>
        <position position="113"/>
    </location>
    <ligand>
        <name>anthranilate</name>
        <dbReference type="ChEBI" id="CHEBI:16567"/>
        <label>1</label>
    </ligand>
</feature>
<dbReference type="UniPathway" id="UPA00035">
    <property type="reaction ID" value="UER00041"/>
</dbReference>
<dbReference type="HAMAP" id="MF_00211">
    <property type="entry name" value="TrpD"/>
    <property type="match status" value="1"/>
</dbReference>
<comment type="caution">
    <text evidence="12">The sequence shown here is derived from an EMBL/GenBank/DDBJ whole genome shotgun (WGS) entry which is preliminary data.</text>
</comment>